<dbReference type="RefSeq" id="WP_188232552.1">
    <property type="nucleotide sequence ID" value="NZ_CP063989.1"/>
</dbReference>
<keyword evidence="2" id="KW-0645">Protease</keyword>
<protein>
    <submittedName>
        <fullName evidence="2">Protease PrsW</fullName>
    </submittedName>
</protein>
<dbReference type="AlphaFoldDB" id="A0A7T0PXK1"/>
<evidence type="ECO:0000256" key="1">
    <source>
        <dbReference type="SAM" id="Phobius"/>
    </source>
</evidence>
<keyword evidence="1" id="KW-0812">Transmembrane</keyword>
<dbReference type="Proteomes" id="UP000594637">
    <property type="component" value="Chromosome"/>
</dbReference>
<dbReference type="EMBL" id="CP063989">
    <property type="protein sequence ID" value="QPL05710.1"/>
    <property type="molecule type" value="Genomic_DNA"/>
</dbReference>
<keyword evidence="1" id="KW-0472">Membrane</keyword>
<proteinExistence type="predicted"/>
<evidence type="ECO:0000313" key="3">
    <source>
        <dbReference type="Proteomes" id="UP000594637"/>
    </source>
</evidence>
<evidence type="ECO:0000313" key="2">
    <source>
        <dbReference type="EMBL" id="QPL05710.1"/>
    </source>
</evidence>
<feature type="transmembrane region" description="Helical" evidence="1">
    <location>
        <begin position="62"/>
        <end position="82"/>
    </location>
</feature>
<feature type="transmembrane region" description="Helical" evidence="1">
    <location>
        <begin position="282"/>
        <end position="307"/>
    </location>
</feature>
<name>A0A7T0PXK1_9ACTO</name>
<feature type="transmembrane region" description="Helical" evidence="1">
    <location>
        <begin position="32"/>
        <end position="50"/>
    </location>
</feature>
<sequence length="803" mass="85234">MVRLLSRVAQLGQVGSLLLAVALVVVEGLAHALVPAVSLLAGLLVLVAVARTRTVSTRSLTMLLSASTVWALGIAVLTTALGNAEGLSARDDGAIISLAAFVEEPGKLLILLLPALVAPGRMRRMAASDWALMGYAAGAGFTIAEDSVRRLTTATNLWSILAELFDEGTHYSLNPLTSGSLERGLEAPFTGEWVEVMAVGHHVSTMLVAATLGLAIAAWRYAGRLGTSDASVSVGLWWRMLSVVGPVAALGYVITDHAAYNASVAWSGWVDEGGLLFGPLSFVWFICGMGHGQVPVVVLLLGLCLAVDAHRRMRAGFMGRVDPERGAVPPLSGVSARWREPLRAVVAVGVFAWSDLAVILSGYTRPDLTRAERMRRGRRVGQLILQVRRQAMSVTSPGGEPTARRRWALGALVVAAVSVAACLAVGVVIGRSIGPAASSPDDAVFFAGLLDGLASWWDGLNPAAQILLIALGVLALMSMGASAALAMGAVGVVTWFAGHGHGVAAFMRDPRAATASYVRNVTPGQLLMDVVDFATTFIPGSALGVGLRTAERSLSATVAARRSARLPDLASLFQMRDEALAARRAAEAHLKDLLPPGTRMPDFNKRNYEDTLDLLRRGGHDREALDQLREASENCHTARPRAGRITEVAGEVGGLQELERHGYTVPDAFRPQGLEAKPTGPRKVDMLAVSADRGSIHVPELKGGTGRLKTNPVRTLFEGRAPQGTPAYVRDRMLRDDRVIEFFRDNPDLWEGVKRGDITVTSDVISTPEAGFVNRGNPIDVDLASHPQIVTAIEQRIAALGSP</sequence>
<keyword evidence="3" id="KW-1185">Reference proteome</keyword>
<feature type="transmembrane region" description="Helical" evidence="1">
    <location>
        <begin position="466"/>
        <end position="498"/>
    </location>
</feature>
<dbReference type="KEGG" id="arep:ID810_01590"/>
<organism evidence="2 3">
    <name type="scientific">Actinomyces respiraculi</name>
    <dbReference type="NCBI Taxonomy" id="2744574"/>
    <lineage>
        <taxon>Bacteria</taxon>
        <taxon>Bacillati</taxon>
        <taxon>Actinomycetota</taxon>
        <taxon>Actinomycetes</taxon>
        <taxon>Actinomycetales</taxon>
        <taxon>Actinomycetaceae</taxon>
        <taxon>Actinomyces</taxon>
    </lineage>
</organism>
<keyword evidence="1" id="KW-1133">Transmembrane helix</keyword>
<keyword evidence="2" id="KW-0378">Hydrolase</keyword>
<feature type="transmembrane region" description="Helical" evidence="1">
    <location>
        <begin position="234"/>
        <end position="254"/>
    </location>
</feature>
<gene>
    <name evidence="2" type="ORF">ID810_01590</name>
</gene>
<feature type="transmembrane region" description="Helical" evidence="1">
    <location>
        <begin position="407"/>
        <end position="430"/>
    </location>
</feature>
<dbReference type="GO" id="GO:0006508">
    <property type="term" value="P:proteolysis"/>
    <property type="evidence" value="ECO:0007669"/>
    <property type="project" value="UniProtKB-KW"/>
</dbReference>
<accession>A0A7T0PXK1</accession>
<reference evidence="2 3" key="1">
    <citation type="submission" date="2020-11" db="EMBL/GenBank/DDBJ databases">
        <title>Actinomyces sp. ZJ750.</title>
        <authorList>
            <person name="Zhou J."/>
        </authorList>
    </citation>
    <scope>NUCLEOTIDE SEQUENCE [LARGE SCALE GENOMIC DNA]</scope>
    <source>
        <strain evidence="2 3">ZJ750</strain>
    </source>
</reference>
<dbReference type="GO" id="GO:0008233">
    <property type="term" value="F:peptidase activity"/>
    <property type="evidence" value="ECO:0007669"/>
    <property type="project" value="UniProtKB-KW"/>
</dbReference>
<feature type="transmembrane region" description="Helical" evidence="1">
    <location>
        <begin position="203"/>
        <end position="222"/>
    </location>
</feature>